<gene>
    <name evidence="2" type="ORF">G7078_04405</name>
</gene>
<dbReference type="Proteomes" id="UP000502502">
    <property type="component" value="Chromosome"/>
</dbReference>
<feature type="domain" description="PilZ" evidence="1">
    <location>
        <begin position="45"/>
        <end position="124"/>
    </location>
</feature>
<dbReference type="EMBL" id="CP049871">
    <property type="protein sequence ID" value="QIL02102.1"/>
    <property type="molecule type" value="Genomic_DNA"/>
</dbReference>
<dbReference type="KEGG" id="ssin:G7078_04405"/>
<evidence type="ECO:0000313" key="2">
    <source>
        <dbReference type="EMBL" id="QIL02102.1"/>
    </source>
</evidence>
<accession>A0A6G7ZME9</accession>
<dbReference type="RefSeq" id="WP_166093390.1">
    <property type="nucleotide sequence ID" value="NZ_CP049871.1"/>
</dbReference>
<reference evidence="2 3" key="1">
    <citation type="submission" date="2020-03" db="EMBL/GenBank/DDBJ databases">
        <title>Sphingomonas sp. nov., isolated from fish.</title>
        <authorList>
            <person name="Hyun D.-W."/>
            <person name="Bae J.-W."/>
        </authorList>
    </citation>
    <scope>NUCLEOTIDE SEQUENCE [LARGE SCALE GENOMIC DNA]</scope>
    <source>
        <strain evidence="2 3">HDW15C</strain>
    </source>
</reference>
<dbReference type="AlphaFoldDB" id="A0A6G7ZME9"/>
<evidence type="ECO:0000259" key="1">
    <source>
        <dbReference type="Pfam" id="PF07238"/>
    </source>
</evidence>
<sequence length="248" mass="26588">MVTRPRDNFVTAAAFLGWDEDRVEELPVRTTSYSLMRDVPAETDRRADDRHLTIFRVGSIVIGSRRELCLVKNLSAGGALVKLFSDLAAGESIQLEIREGQPIPGSVSWTRGNEAGLEFDAAIDVVDLLTSAGDGPRPRMPRVEVRARATIRQGAVVRGAAIKNISQGGLSVEPAGPLNVSEGVTVTLPGISPQQGVVRWHNGGLYGIRFNSVLGLPVLVRWLQEHGNGGEPVPSPPERLAILPPIAG</sequence>
<feature type="domain" description="PilZ" evidence="1">
    <location>
        <begin position="139"/>
        <end position="212"/>
    </location>
</feature>
<keyword evidence="3" id="KW-1185">Reference proteome</keyword>
<protein>
    <submittedName>
        <fullName evidence="2">PilZ domain-containing protein</fullName>
    </submittedName>
</protein>
<dbReference type="InterPro" id="IPR009875">
    <property type="entry name" value="PilZ_domain"/>
</dbReference>
<dbReference type="SUPFAM" id="SSF141371">
    <property type="entry name" value="PilZ domain-like"/>
    <property type="match status" value="2"/>
</dbReference>
<name>A0A6G7ZME9_9SPHN</name>
<dbReference type="GO" id="GO:0035438">
    <property type="term" value="F:cyclic-di-GMP binding"/>
    <property type="evidence" value="ECO:0007669"/>
    <property type="project" value="InterPro"/>
</dbReference>
<organism evidence="2 3">
    <name type="scientific">Sphingomonas sinipercae</name>
    <dbReference type="NCBI Taxonomy" id="2714944"/>
    <lineage>
        <taxon>Bacteria</taxon>
        <taxon>Pseudomonadati</taxon>
        <taxon>Pseudomonadota</taxon>
        <taxon>Alphaproteobacteria</taxon>
        <taxon>Sphingomonadales</taxon>
        <taxon>Sphingomonadaceae</taxon>
        <taxon>Sphingomonas</taxon>
    </lineage>
</organism>
<evidence type="ECO:0000313" key="3">
    <source>
        <dbReference type="Proteomes" id="UP000502502"/>
    </source>
</evidence>
<dbReference type="Pfam" id="PF07238">
    <property type="entry name" value="PilZ"/>
    <property type="match status" value="2"/>
</dbReference>
<proteinExistence type="predicted"/>